<evidence type="ECO:0000256" key="2">
    <source>
        <dbReference type="ARBA" id="ARBA00022694"/>
    </source>
</evidence>
<dbReference type="HAMAP" id="MF_00171">
    <property type="entry name" value="TruA"/>
    <property type="match status" value="1"/>
</dbReference>
<dbReference type="GO" id="GO:0160147">
    <property type="term" value="F:tRNA pseudouridine(38-40) synthase activity"/>
    <property type="evidence" value="ECO:0007669"/>
    <property type="project" value="UniProtKB-EC"/>
</dbReference>
<dbReference type="RefSeq" id="WP_003015996.1">
    <property type="nucleotide sequence ID" value="NZ_CP009693.1"/>
</dbReference>
<dbReference type="EC" id="5.4.99.12" evidence="4"/>
<gene>
    <name evidence="4 6" type="primary">truA</name>
    <name evidence="6" type="ORF">FWJ04_01785</name>
</gene>
<dbReference type="EMBL" id="JAAGKH010000008">
    <property type="protein sequence ID" value="NDR88462.1"/>
    <property type="molecule type" value="Genomic_DNA"/>
</dbReference>
<keyword evidence="2 4" id="KW-0819">tRNA processing</keyword>
<comment type="catalytic activity">
    <reaction evidence="4 5">
        <text>uridine(38/39/40) in tRNA = pseudouridine(38/39/40) in tRNA</text>
        <dbReference type="Rhea" id="RHEA:22376"/>
        <dbReference type="Rhea" id="RHEA-COMP:10085"/>
        <dbReference type="Rhea" id="RHEA-COMP:10087"/>
        <dbReference type="ChEBI" id="CHEBI:65314"/>
        <dbReference type="ChEBI" id="CHEBI:65315"/>
        <dbReference type="EC" id="5.4.99.12"/>
    </reaction>
</comment>
<comment type="caution">
    <text evidence="4">Lacks conserved residue(s) required for the propagation of feature annotation.</text>
</comment>
<proteinExistence type="inferred from homology"/>
<dbReference type="eggNOG" id="COG0101">
    <property type="taxonomic scope" value="Bacteria"/>
</dbReference>
<accession>A0A0B6CMY1</accession>
<dbReference type="Gene3D" id="3.30.70.580">
    <property type="entry name" value="Pseudouridine synthase I, catalytic domain, N-terminal subdomain"/>
    <property type="match status" value="1"/>
</dbReference>
<dbReference type="KEGG" id="ftv:CH67_1413"/>
<feature type="binding site" evidence="4">
    <location>
        <position position="110"/>
    </location>
    <ligand>
        <name>substrate</name>
    </ligand>
</feature>
<dbReference type="PANTHER" id="PTHR11142:SF0">
    <property type="entry name" value="TRNA PSEUDOURIDINE SYNTHASE-LIKE 1"/>
    <property type="match status" value="1"/>
</dbReference>
<name>A0A0B6CMY1_FRATU</name>
<dbReference type="NCBIfam" id="TIGR00071">
    <property type="entry name" value="hisT_truA"/>
    <property type="match status" value="1"/>
</dbReference>
<dbReference type="OMA" id="ADAFCHN"/>
<dbReference type="KEGG" id="ftc:DA46_1730"/>
<comment type="subunit">
    <text evidence="4">Homodimer.</text>
</comment>
<dbReference type="HOGENOM" id="CLU_014673_0_2_6"/>
<dbReference type="PANTHER" id="PTHR11142">
    <property type="entry name" value="PSEUDOURIDYLATE SYNTHASE"/>
    <property type="match status" value="1"/>
</dbReference>
<dbReference type="Pfam" id="PF01416">
    <property type="entry name" value="PseudoU_synth_1"/>
    <property type="match status" value="2"/>
</dbReference>
<reference evidence="6" key="1">
    <citation type="submission" date="2019-08" db="EMBL/GenBank/DDBJ databases">
        <authorList>
            <person name="Busch A."/>
        </authorList>
    </citation>
    <scope>NUCLEOTIDE SEQUENCE</scope>
    <source>
        <strain evidence="6">17T1429</strain>
    </source>
</reference>
<dbReference type="GO" id="GO:0003723">
    <property type="term" value="F:RNA binding"/>
    <property type="evidence" value="ECO:0007669"/>
    <property type="project" value="InterPro"/>
</dbReference>
<dbReference type="SMR" id="A0A0B6CMY1"/>
<dbReference type="PIRSF" id="PIRSF001430">
    <property type="entry name" value="tRNA_psdUrid_synth"/>
    <property type="match status" value="1"/>
</dbReference>
<evidence type="ECO:0000256" key="3">
    <source>
        <dbReference type="ARBA" id="ARBA00023235"/>
    </source>
</evidence>
<dbReference type="InterPro" id="IPR020095">
    <property type="entry name" value="PsdUridine_synth_TruA_C"/>
</dbReference>
<evidence type="ECO:0000256" key="5">
    <source>
        <dbReference type="RuleBase" id="RU003792"/>
    </source>
</evidence>
<protein>
    <recommendedName>
        <fullName evidence="4">tRNA pseudouridine synthase A</fullName>
        <ecNumber evidence="4">5.4.99.12</ecNumber>
    </recommendedName>
    <alternativeName>
        <fullName evidence="4">tRNA pseudouridine(38-40) synthase</fullName>
    </alternativeName>
    <alternativeName>
        <fullName evidence="4">tRNA pseudouridylate synthase I</fullName>
    </alternativeName>
    <alternativeName>
        <fullName evidence="4">tRNA-uridine isomerase I</fullName>
    </alternativeName>
</protein>
<dbReference type="InterPro" id="IPR020103">
    <property type="entry name" value="PsdUridine_synth_cat_dom_sf"/>
</dbReference>
<dbReference type="GO" id="GO:0031119">
    <property type="term" value="P:tRNA pseudouridine synthesis"/>
    <property type="evidence" value="ECO:0007669"/>
    <property type="project" value="UniProtKB-UniRule"/>
</dbReference>
<evidence type="ECO:0000256" key="1">
    <source>
        <dbReference type="ARBA" id="ARBA00009375"/>
    </source>
</evidence>
<dbReference type="CDD" id="cd02570">
    <property type="entry name" value="PseudoU_synth_EcTruA"/>
    <property type="match status" value="1"/>
</dbReference>
<organism evidence="6">
    <name type="scientific">Francisella tularensis subsp. holarctica</name>
    <dbReference type="NCBI Taxonomy" id="119857"/>
    <lineage>
        <taxon>Bacteria</taxon>
        <taxon>Pseudomonadati</taxon>
        <taxon>Pseudomonadota</taxon>
        <taxon>Gammaproteobacteria</taxon>
        <taxon>Thiotrichales</taxon>
        <taxon>Francisellaceae</taxon>
        <taxon>Francisella</taxon>
    </lineage>
</organism>
<keyword evidence="3 4" id="KW-0413">Isomerase</keyword>
<dbReference type="AlphaFoldDB" id="A0A0B6CMY1"/>
<comment type="similarity">
    <text evidence="1 4 5">Belongs to the tRNA pseudouridine synthase TruA family.</text>
</comment>
<reference evidence="6" key="2">
    <citation type="submission" date="2020-02" db="EMBL/GenBank/DDBJ databases">
        <title>Using affinity propagation clustering for identifying bacterial clades and subclades with whole-genome sequences of Francisella tularensis.</title>
        <authorList>
            <person name="Homeier-Bachmann T."/>
            <person name="Abdel-Glil M.Y."/>
            <person name="Hackbart A."/>
            <person name="Hotzel H."/>
            <person name="Tomaso H."/>
        </authorList>
    </citation>
    <scope>NUCLEOTIDE SEQUENCE</scope>
    <source>
        <strain evidence="6">17T1429</strain>
    </source>
</reference>
<comment type="function">
    <text evidence="4">Formation of pseudouridine at positions 38, 39 and 40 in the anticodon stem and loop of transfer RNAs.</text>
</comment>
<evidence type="ECO:0000313" key="6">
    <source>
        <dbReference type="EMBL" id="NDR88462.1"/>
    </source>
</evidence>
<comment type="caution">
    <text evidence="6">The sequence shown here is derived from an EMBL/GenBank/DDBJ whole genome shotgun (WGS) entry which is preliminary data.</text>
</comment>
<dbReference type="InterPro" id="IPR020094">
    <property type="entry name" value="TruA/RsuA/RluB/E/F_N"/>
</dbReference>
<dbReference type="Gene3D" id="3.30.70.660">
    <property type="entry name" value="Pseudouridine synthase I, catalytic domain, C-terminal subdomain"/>
    <property type="match status" value="1"/>
</dbReference>
<sequence length="258" mass="29595">MKNYLLQIEYFGKNYCGWQRQSHSLSVQEELEKALSKIANQNIEVTCAGRTDTGVHATSQIVNFYSNAYRPLSAWQRGVNALLPQDIKILAVQQVDNNFNSRFTAINRTYNYIIYNSATSSPIFAEHCLWENRELDIDKMNQACEYLLGEQDFSSFRSSQCQSNTPFRNIQKAEFIKQGSFIVFEVVGNAFLHHMIRNLVGSLLKVGLGFESPEWIKVVLEAKDRTQAAETAKAHGLYFVGVEYPEFSFKRQIIKLFC</sequence>
<dbReference type="SUPFAM" id="SSF55120">
    <property type="entry name" value="Pseudouridine synthase"/>
    <property type="match status" value="1"/>
</dbReference>
<dbReference type="FunFam" id="3.30.70.580:FF:000001">
    <property type="entry name" value="tRNA pseudouridine synthase A"/>
    <property type="match status" value="1"/>
</dbReference>
<dbReference type="InterPro" id="IPR001406">
    <property type="entry name" value="PsdUridine_synth_TruA"/>
</dbReference>
<evidence type="ECO:0000256" key="4">
    <source>
        <dbReference type="HAMAP-Rule" id="MF_00171"/>
    </source>
</evidence>
<dbReference type="InterPro" id="IPR020097">
    <property type="entry name" value="PsdUridine_synth_TruA_a/b_dom"/>
</dbReference>
<feature type="active site" description="Nucleophile" evidence="4">
    <location>
        <position position="52"/>
    </location>
</feature>